<dbReference type="EMBL" id="CP119067">
    <property type="protein sequence ID" value="WEL38772.1"/>
    <property type="molecule type" value="Genomic_DNA"/>
</dbReference>
<name>A0ABY8CP59_ENCHE</name>
<accession>A0ABY8CP59</accession>
<dbReference type="PANTHER" id="PTHR23236">
    <property type="entry name" value="EUKARYOTIC TRANSLATION INITIATION FACTOR 4B/4H"/>
    <property type="match status" value="1"/>
</dbReference>
<dbReference type="Gene3D" id="3.30.70.330">
    <property type="match status" value="1"/>
</dbReference>
<dbReference type="InterPro" id="IPR035979">
    <property type="entry name" value="RBD_domain_sf"/>
</dbReference>
<reference evidence="5 6" key="1">
    <citation type="submission" date="2023-02" db="EMBL/GenBank/DDBJ databases">
        <title>Encephalitozoon hellem ATCC 50451 complete genome.</title>
        <authorList>
            <person name="Mascarenhas dos Santos A.C."/>
            <person name="Julian A.T."/>
            <person name="Pombert J.-F."/>
        </authorList>
    </citation>
    <scope>NUCLEOTIDE SEQUENCE [LARGE SCALE GENOMIC DNA]</scope>
    <source>
        <strain evidence="5 6">ATCC 50451</strain>
    </source>
</reference>
<dbReference type="PROSITE" id="PS50102">
    <property type="entry name" value="RRM"/>
    <property type="match status" value="1"/>
</dbReference>
<dbReference type="Proteomes" id="UP001217963">
    <property type="component" value="Chromosome VI"/>
</dbReference>
<organism evidence="5 6">
    <name type="scientific">Encephalitozoon hellem</name>
    <name type="common">Microsporidian parasite</name>
    <dbReference type="NCBI Taxonomy" id="27973"/>
    <lineage>
        <taxon>Eukaryota</taxon>
        <taxon>Fungi</taxon>
        <taxon>Fungi incertae sedis</taxon>
        <taxon>Microsporidia</taxon>
        <taxon>Unikaryonidae</taxon>
        <taxon>Encephalitozoon</taxon>
    </lineage>
</organism>
<dbReference type="SUPFAM" id="SSF54928">
    <property type="entry name" value="RNA-binding domain, RBD"/>
    <property type="match status" value="1"/>
</dbReference>
<evidence type="ECO:0000256" key="3">
    <source>
        <dbReference type="SAM" id="MobiDB-lite"/>
    </source>
</evidence>
<feature type="compositionally biased region" description="Basic and acidic residues" evidence="3">
    <location>
        <begin position="1"/>
        <end position="25"/>
    </location>
</feature>
<sequence>MEREEKEGKRDIRSKWKGDYPDGSRPHGGRPSYPDWRNHYNEFDGARRRKISQYQGNSIRYREGGNHTMHSPYAPPPRVWTPHGPYSGGRYEARERGRGYGTEQPVREGGEYERSSHAYRNEKHGLKAKRNGSPSRAIGIFGLGAYITEDDVKGFLKERIDEITNYKVVIVYDKYNGLSKGYGFIQFDTVDDAITAKNRLTGQTIKGKEIRIDYSIE</sequence>
<dbReference type="SMART" id="SM00360">
    <property type="entry name" value="RRM"/>
    <property type="match status" value="1"/>
</dbReference>
<dbReference type="PANTHER" id="PTHR23236:SF11">
    <property type="entry name" value="EUKARYOTIC TRANSLATION INITIATION FACTOR 4H"/>
    <property type="match status" value="1"/>
</dbReference>
<dbReference type="Pfam" id="PF00076">
    <property type="entry name" value="RRM_1"/>
    <property type="match status" value="1"/>
</dbReference>
<protein>
    <submittedName>
        <fullName evidence="5">RRM domain-containing protein</fullName>
    </submittedName>
</protein>
<evidence type="ECO:0000256" key="2">
    <source>
        <dbReference type="PROSITE-ProRule" id="PRU00176"/>
    </source>
</evidence>
<dbReference type="InterPro" id="IPR000504">
    <property type="entry name" value="RRM_dom"/>
</dbReference>
<feature type="region of interest" description="Disordered" evidence="3">
    <location>
        <begin position="61"/>
        <end position="115"/>
    </location>
</feature>
<gene>
    <name evidence="5" type="ORF">PFJ87_06g00370</name>
</gene>
<keyword evidence="6" id="KW-1185">Reference proteome</keyword>
<dbReference type="InterPro" id="IPR012677">
    <property type="entry name" value="Nucleotide-bd_a/b_plait_sf"/>
</dbReference>
<feature type="compositionally biased region" description="Basic and acidic residues" evidence="3">
    <location>
        <begin position="105"/>
        <end position="115"/>
    </location>
</feature>
<keyword evidence="1 2" id="KW-0694">RNA-binding</keyword>
<evidence type="ECO:0000313" key="5">
    <source>
        <dbReference type="EMBL" id="WEL38772.1"/>
    </source>
</evidence>
<evidence type="ECO:0000259" key="4">
    <source>
        <dbReference type="PROSITE" id="PS50102"/>
    </source>
</evidence>
<proteinExistence type="predicted"/>
<evidence type="ECO:0000256" key="1">
    <source>
        <dbReference type="ARBA" id="ARBA00022884"/>
    </source>
</evidence>
<evidence type="ECO:0000313" key="6">
    <source>
        <dbReference type="Proteomes" id="UP001217963"/>
    </source>
</evidence>
<feature type="domain" description="RRM" evidence="4">
    <location>
        <begin position="136"/>
        <end position="217"/>
    </location>
</feature>
<feature type="region of interest" description="Disordered" evidence="3">
    <location>
        <begin position="1"/>
        <end position="40"/>
    </location>
</feature>